<dbReference type="InterPro" id="IPR013230">
    <property type="entry name" value="Peptidase_M15A_C"/>
</dbReference>
<reference evidence="2" key="2">
    <citation type="journal article" date="2021" name="PeerJ">
        <title>Extensive microbial diversity within the chicken gut microbiome revealed by metagenomics and culture.</title>
        <authorList>
            <person name="Gilroy R."/>
            <person name="Ravi A."/>
            <person name="Getino M."/>
            <person name="Pursley I."/>
            <person name="Horton D.L."/>
            <person name="Alikhan N.F."/>
            <person name="Baker D."/>
            <person name="Gharbi K."/>
            <person name="Hall N."/>
            <person name="Watson M."/>
            <person name="Adriaenssens E.M."/>
            <person name="Foster-Nyarko E."/>
            <person name="Jarju S."/>
            <person name="Secka A."/>
            <person name="Antonio M."/>
            <person name="Oren A."/>
            <person name="Chaudhuri R.R."/>
            <person name="La Ragione R."/>
            <person name="Hildebrand F."/>
            <person name="Pallen M.J."/>
        </authorList>
    </citation>
    <scope>NUCLEOTIDE SEQUENCE</scope>
    <source>
        <strain evidence="2">CHK158-818</strain>
    </source>
</reference>
<evidence type="ECO:0000313" key="3">
    <source>
        <dbReference type="Proteomes" id="UP000824112"/>
    </source>
</evidence>
<comment type="caution">
    <text evidence="2">The sequence shown here is derived from an EMBL/GenBank/DDBJ whole genome shotgun (WGS) entry which is preliminary data.</text>
</comment>
<accession>A0A9D1SDQ5</accession>
<proteinExistence type="predicted"/>
<dbReference type="InterPro" id="IPR009045">
    <property type="entry name" value="Zn_M74/Hedgehog-like"/>
</dbReference>
<dbReference type="SUPFAM" id="SSF55166">
    <property type="entry name" value="Hedgehog/DD-peptidase"/>
    <property type="match status" value="1"/>
</dbReference>
<reference evidence="2" key="1">
    <citation type="submission" date="2020-10" db="EMBL/GenBank/DDBJ databases">
        <authorList>
            <person name="Gilroy R."/>
        </authorList>
    </citation>
    <scope>NUCLEOTIDE SEQUENCE</scope>
    <source>
        <strain evidence="2">CHK158-818</strain>
    </source>
</reference>
<evidence type="ECO:0000259" key="1">
    <source>
        <dbReference type="Pfam" id="PF08291"/>
    </source>
</evidence>
<dbReference type="AlphaFoldDB" id="A0A9D1SDQ5"/>
<dbReference type="EMBL" id="DVNA01000193">
    <property type="protein sequence ID" value="HIU55837.1"/>
    <property type="molecule type" value="Genomic_DNA"/>
</dbReference>
<feature type="domain" description="Peptidase M15A C-terminal" evidence="1">
    <location>
        <begin position="6"/>
        <end position="103"/>
    </location>
</feature>
<gene>
    <name evidence="2" type="ORF">IAB03_08555</name>
</gene>
<dbReference type="Proteomes" id="UP000824112">
    <property type="component" value="Unassembled WGS sequence"/>
</dbReference>
<dbReference type="Gene3D" id="3.30.1380.10">
    <property type="match status" value="1"/>
</dbReference>
<protein>
    <submittedName>
        <fullName evidence="2">Peptidase M15</fullName>
    </submittedName>
</protein>
<evidence type="ECO:0000313" key="2">
    <source>
        <dbReference type="EMBL" id="HIU55837.1"/>
    </source>
</evidence>
<sequence>MQISEHFSMDEFCISDTAKRLGIANLPDQQASESLVYLVRNLLEPLRQAYGKPLHINSGYRCPALNRAVGGVSSSQHLKGEAADISCDDPVALLQLLRQTELVFDQAILYPTFLHVSLRRQNNRQRIIIKKK</sequence>
<dbReference type="Pfam" id="PF08291">
    <property type="entry name" value="Peptidase_M15_3"/>
    <property type="match status" value="1"/>
</dbReference>
<organism evidence="2 3">
    <name type="scientific">Candidatus Gallibacteroides avistercoris</name>
    <dbReference type="NCBI Taxonomy" id="2840833"/>
    <lineage>
        <taxon>Bacteria</taxon>
        <taxon>Pseudomonadati</taxon>
        <taxon>Bacteroidota</taxon>
        <taxon>Bacteroidia</taxon>
        <taxon>Bacteroidales</taxon>
        <taxon>Bacteroidaceae</taxon>
        <taxon>Bacteroidaceae incertae sedis</taxon>
        <taxon>Candidatus Gallibacteroides</taxon>
    </lineage>
</organism>
<name>A0A9D1SDQ5_9BACT</name>